<name>A0ABN4X7W8_9HYPH</name>
<gene>
    <name evidence="2" type="ORF">B0E33_28660</name>
</gene>
<keyword evidence="2" id="KW-0808">Transferase</keyword>
<sequence>MDYVGSEGAGLEVGTDTAAPVMHVITNFAASGGAETMLARLLAATSEPAIVVPLIGVSERNLSLAGRPDVEYHPLNARGAVHMPGAILKLTGLMREKRPRAVLCWMYHAMVVGTLSARLSGAPPVFWTVRQALDDPRSLTRSTRLAVAGARMLSSRAAGIVYNSARAREQHEQYGYAARFGKVIPNGVVVPEQADPTPRKARVFGIAARFHPQKDHLNFFRAAAQIAAQFPDARFVAAGFGLDDRNSEVLAMIEDAGLDPARLELLGELRDMGDFYSQIDVLVLSSRTEGFPNVVAEAMSHARPVVTTNVGDAALVVADTGKVVSPGDPDALCDAMAEFARMPPEQVADLGKRARQRIVANYQVKHILGEYQEVLSQRGPA</sequence>
<keyword evidence="2" id="KW-0614">Plasmid</keyword>
<keyword evidence="3" id="KW-1185">Reference proteome</keyword>
<evidence type="ECO:0000313" key="3">
    <source>
        <dbReference type="Proteomes" id="UP000188174"/>
    </source>
</evidence>
<evidence type="ECO:0000313" key="2">
    <source>
        <dbReference type="EMBL" id="AQQ08075.1"/>
    </source>
</evidence>
<dbReference type="InterPro" id="IPR028098">
    <property type="entry name" value="Glyco_trans_4-like_N"/>
</dbReference>
<dbReference type="PANTHER" id="PTHR12526">
    <property type="entry name" value="GLYCOSYLTRANSFERASE"/>
    <property type="match status" value="1"/>
</dbReference>
<dbReference type="RefSeq" id="WP_077294561.1">
    <property type="nucleotide sequence ID" value="NZ_CP019631.1"/>
</dbReference>
<feature type="domain" description="Glycosyltransferase subfamily 4-like N-terminal" evidence="1">
    <location>
        <begin position="32"/>
        <end position="188"/>
    </location>
</feature>
<dbReference type="Gene3D" id="3.40.50.2000">
    <property type="entry name" value="Glycogen Phosphorylase B"/>
    <property type="match status" value="2"/>
</dbReference>
<protein>
    <submittedName>
        <fullName evidence="2">Glycosyl transferase</fullName>
    </submittedName>
</protein>
<dbReference type="SUPFAM" id="SSF53756">
    <property type="entry name" value="UDP-Glycosyltransferase/glycogen phosphorylase"/>
    <property type="match status" value="1"/>
</dbReference>
<dbReference type="Pfam" id="PF13439">
    <property type="entry name" value="Glyco_transf_4"/>
    <property type="match status" value="1"/>
</dbReference>
<geneLocation type="plasmid" evidence="2 3">
    <name>unnamed1</name>
</geneLocation>
<evidence type="ECO:0000259" key="1">
    <source>
        <dbReference type="Pfam" id="PF13439"/>
    </source>
</evidence>
<proteinExistence type="predicted"/>
<dbReference type="EMBL" id="CP019631">
    <property type="protein sequence ID" value="AQQ08075.1"/>
    <property type="molecule type" value="Genomic_DNA"/>
</dbReference>
<organism evidence="2 3">
    <name type="scientific">Roseibium algicola</name>
    <dbReference type="NCBI Taxonomy" id="2857014"/>
    <lineage>
        <taxon>Bacteria</taxon>
        <taxon>Pseudomonadati</taxon>
        <taxon>Pseudomonadota</taxon>
        <taxon>Alphaproteobacteria</taxon>
        <taxon>Hyphomicrobiales</taxon>
        <taxon>Stappiaceae</taxon>
        <taxon>Roseibium</taxon>
    </lineage>
</organism>
<dbReference type="Proteomes" id="UP000188174">
    <property type="component" value="Plasmid unnamed1"/>
</dbReference>
<dbReference type="GO" id="GO:0016740">
    <property type="term" value="F:transferase activity"/>
    <property type="evidence" value="ECO:0007669"/>
    <property type="project" value="UniProtKB-KW"/>
</dbReference>
<reference evidence="2 3" key="1">
    <citation type="submission" date="2017-02" db="EMBL/GenBank/DDBJ databases">
        <authorList>
            <person name="Jeong S."/>
        </authorList>
    </citation>
    <scope>NUCLEOTIDE SEQUENCE [LARGE SCALE GENOMIC DNA]</scope>
    <source>
        <strain evidence="2 3">RMAR6-6</strain>
        <plasmid evidence="2 3">unnamed1</plasmid>
    </source>
</reference>
<dbReference type="Pfam" id="PF13692">
    <property type="entry name" value="Glyco_trans_1_4"/>
    <property type="match status" value="1"/>
</dbReference>
<accession>A0ABN4X7W8</accession>